<feature type="region of interest" description="Disordered" evidence="6">
    <location>
        <begin position="811"/>
        <end position="889"/>
    </location>
</feature>
<dbReference type="Pfam" id="PF00250">
    <property type="entry name" value="Forkhead"/>
    <property type="match status" value="1"/>
</dbReference>
<dbReference type="PRINTS" id="PR00053">
    <property type="entry name" value="FORKHEAD"/>
</dbReference>
<name>A0A8J4WKL7_9TREM</name>
<feature type="region of interest" description="Disordered" evidence="6">
    <location>
        <begin position="1278"/>
        <end position="1368"/>
    </location>
</feature>
<keyword evidence="1" id="KW-0805">Transcription regulation</keyword>
<dbReference type="PANTHER" id="PTHR46078:SF2">
    <property type="entry name" value="FORK-HEAD DOMAIN-CONTAINING PROTEIN"/>
    <property type="match status" value="1"/>
</dbReference>
<keyword evidence="3" id="KW-0804">Transcription</keyword>
<evidence type="ECO:0000256" key="6">
    <source>
        <dbReference type="SAM" id="MobiDB-lite"/>
    </source>
</evidence>
<evidence type="ECO:0000313" key="8">
    <source>
        <dbReference type="EMBL" id="KAF5404259.1"/>
    </source>
</evidence>
<evidence type="ECO:0000313" key="9">
    <source>
        <dbReference type="Proteomes" id="UP000748531"/>
    </source>
</evidence>
<feature type="compositionally biased region" description="Low complexity" evidence="6">
    <location>
        <begin position="819"/>
        <end position="831"/>
    </location>
</feature>
<feature type="compositionally biased region" description="Polar residues" evidence="6">
    <location>
        <begin position="1473"/>
        <end position="1495"/>
    </location>
</feature>
<feature type="compositionally biased region" description="Basic residues" evidence="6">
    <location>
        <begin position="1201"/>
        <end position="1214"/>
    </location>
</feature>
<feature type="region of interest" description="Disordered" evidence="6">
    <location>
        <begin position="1473"/>
        <end position="1526"/>
    </location>
</feature>
<evidence type="ECO:0000256" key="3">
    <source>
        <dbReference type="ARBA" id="ARBA00023163"/>
    </source>
</evidence>
<dbReference type="SUPFAM" id="SSF46785">
    <property type="entry name" value="Winged helix' DNA-binding domain"/>
    <property type="match status" value="1"/>
</dbReference>
<dbReference type="InterPro" id="IPR036390">
    <property type="entry name" value="WH_DNA-bd_sf"/>
</dbReference>
<dbReference type="GO" id="GO:0000981">
    <property type="term" value="F:DNA-binding transcription factor activity, RNA polymerase II-specific"/>
    <property type="evidence" value="ECO:0007669"/>
    <property type="project" value="TreeGrafter"/>
</dbReference>
<feature type="DNA-binding region" description="Fork-head" evidence="5">
    <location>
        <begin position="578"/>
        <end position="693"/>
    </location>
</feature>
<evidence type="ECO:0000259" key="7">
    <source>
        <dbReference type="PROSITE" id="PS50039"/>
    </source>
</evidence>
<gene>
    <name evidence="8" type="ORF">PHET_02263</name>
</gene>
<dbReference type="InterPro" id="IPR045912">
    <property type="entry name" value="FOXJ2/3-like"/>
</dbReference>
<dbReference type="Gene3D" id="1.10.10.10">
    <property type="entry name" value="Winged helix-like DNA-binding domain superfamily/Winged helix DNA-binding domain"/>
    <property type="match status" value="1"/>
</dbReference>
<evidence type="ECO:0000256" key="2">
    <source>
        <dbReference type="ARBA" id="ARBA00023125"/>
    </source>
</evidence>
<feature type="compositionally biased region" description="Basic residues" evidence="6">
    <location>
        <begin position="1278"/>
        <end position="1288"/>
    </location>
</feature>
<feature type="non-terminal residue" evidence="8">
    <location>
        <position position="1526"/>
    </location>
</feature>
<dbReference type="CDD" id="cd00059">
    <property type="entry name" value="FH_FOX"/>
    <property type="match status" value="1"/>
</dbReference>
<accession>A0A8J4WKL7</accession>
<dbReference type="InterPro" id="IPR036388">
    <property type="entry name" value="WH-like_DNA-bd_sf"/>
</dbReference>
<feature type="region of interest" description="Disordered" evidence="6">
    <location>
        <begin position="976"/>
        <end position="1031"/>
    </location>
</feature>
<dbReference type="PROSITE" id="PS50039">
    <property type="entry name" value="FORK_HEAD_3"/>
    <property type="match status" value="1"/>
</dbReference>
<organism evidence="8 9">
    <name type="scientific">Paragonimus heterotremus</name>
    <dbReference type="NCBI Taxonomy" id="100268"/>
    <lineage>
        <taxon>Eukaryota</taxon>
        <taxon>Metazoa</taxon>
        <taxon>Spiralia</taxon>
        <taxon>Lophotrochozoa</taxon>
        <taxon>Platyhelminthes</taxon>
        <taxon>Trematoda</taxon>
        <taxon>Digenea</taxon>
        <taxon>Plagiorchiida</taxon>
        <taxon>Troglotremata</taxon>
        <taxon>Troglotrematidae</taxon>
        <taxon>Paragonimus</taxon>
    </lineage>
</organism>
<dbReference type="GO" id="GO:0000978">
    <property type="term" value="F:RNA polymerase II cis-regulatory region sequence-specific DNA binding"/>
    <property type="evidence" value="ECO:0007669"/>
    <property type="project" value="TreeGrafter"/>
</dbReference>
<keyword evidence="2 5" id="KW-0238">DNA-binding</keyword>
<feature type="region of interest" description="Disordered" evidence="6">
    <location>
        <begin position="1187"/>
        <end position="1233"/>
    </location>
</feature>
<dbReference type="PANTHER" id="PTHR46078">
    <property type="entry name" value="FORKHEAD BOX PROTEIN J2 FAMILY MEMBER"/>
    <property type="match status" value="1"/>
</dbReference>
<evidence type="ECO:0000256" key="1">
    <source>
        <dbReference type="ARBA" id="ARBA00023015"/>
    </source>
</evidence>
<dbReference type="OrthoDB" id="5954824at2759"/>
<dbReference type="GO" id="GO:0005634">
    <property type="term" value="C:nucleus"/>
    <property type="evidence" value="ECO:0007669"/>
    <property type="project" value="UniProtKB-SubCell"/>
</dbReference>
<comment type="subcellular location">
    <subcellularLocation>
        <location evidence="5">Nucleus</location>
    </subcellularLocation>
</comment>
<feature type="compositionally biased region" description="Low complexity" evidence="6">
    <location>
        <begin position="1510"/>
        <end position="1526"/>
    </location>
</feature>
<feature type="compositionally biased region" description="Polar residues" evidence="6">
    <location>
        <begin position="879"/>
        <end position="889"/>
    </location>
</feature>
<evidence type="ECO:0000256" key="5">
    <source>
        <dbReference type="PROSITE-ProRule" id="PRU00089"/>
    </source>
</evidence>
<feature type="compositionally biased region" description="Basic and acidic residues" evidence="6">
    <location>
        <begin position="1352"/>
        <end position="1361"/>
    </location>
</feature>
<comment type="caution">
    <text evidence="8">The sequence shown here is derived from an EMBL/GenBank/DDBJ whole genome shotgun (WGS) entry which is preliminary data.</text>
</comment>
<dbReference type="PROSITE" id="PS00658">
    <property type="entry name" value="FORK_HEAD_2"/>
    <property type="match status" value="1"/>
</dbReference>
<dbReference type="EMBL" id="LUCH01000816">
    <property type="protein sequence ID" value="KAF5404259.1"/>
    <property type="molecule type" value="Genomic_DNA"/>
</dbReference>
<feature type="domain" description="Fork-head" evidence="7">
    <location>
        <begin position="578"/>
        <end position="693"/>
    </location>
</feature>
<dbReference type="InterPro" id="IPR030456">
    <property type="entry name" value="TF_fork_head_CS_2"/>
</dbReference>
<proteinExistence type="predicted"/>
<dbReference type="InterPro" id="IPR001766">
    <property type="entry name" value="Fork_head_dom"/>
</dbReference>
<reference evidence="8" key="1">
    <citation type="submission" date="2019-05" db="EMBL/GenBank/DDBJ databases">
        <title>Annotation for the trematode Paragonimus heterotremus.</title>
        <authorList>
            <person name="Choi Y.-J."/>
        </authorList>
    </citation>
    <scope>NUCLEOTIDE SEQUENCE</scope>
    <source>
        <strain evidence="8">LC</strain>
    </source>
</reference>
<feature type="compositionally biased region" description="Low complexity" evidence="6">
    <location>
        <begin position="1340"/>
        <end position="1351"/>
    </location>
</feature>
<feature type="compositionally biased region" description="Polar residues" evidence="6">
    <location>
        <begin position="1295"/>
        <end position="1307"/>
    </location>
</feature>
<protein>
    <recommendedName>
        <fullName evidence="7">Fork-head domain-containing protein</fullName>
    </recommendedName>
</protein>
<keyword evidence="9" id="KW-1185">Reference proteome</keyword>
<evidence type="ECO:0000256" key="4">
    <source>
        <dbReference type="ARBA" id="ARBA00023242"/>
    </source>
</evidence>
<keyword evidence="4 5" id="KW-0539">Nucleus</keyword>
<dbReference type="SMART" id="SM00339">
    <property type="entry name" value="FH"/>
    <property type="match status" value="1"/>
</dbReference>
<dbReference type="Proteomes" id="UP000748531">
    <property type="component" value="Unassembled WGS sequence"/>
</dbReference>
<sequence>ILIRWHVWASVHVAERARTLLSLQSARIHLRLLTLRCWLTRWKCSLSAHQKQKLAELFATKKLLERSLQKWQSVCTRISKKQRLVKMADHFRQVTLKAHCLTVWSKQYRESSHLRRLDTIALFRWSWRLQARVWLSWHRWVVKKRKQRTRVDAARERYRQRVAHEALRTWITRVLDERHRRQTQLCLTLWNSDFRLFRLVSEAAIHWYWWTIAKRKHKPTKSDVDLLHEPAAVSSAPFIPLSEICLQNAYTTRKPIIGNCDETESLVARVPDRPKPYCPEFLTSQLEAEGLLNCCSRTVSSEPMSSSPVAVFPFGTSSVSYSSPRPEPLSHGINSNALNTIKPLCIHWDFNSELFALIDGIRNFQLKMCKYKLESIFVEENDNQYLLMSFFDAGSLDILCMDKVQFLGRNNRFTYAIKDSSLNSPMTVKDQFCSSFNCLPDPTLNSWSSSPFHNNVADGISAPNDLVSLAWLQKGDIIQIAPLDGEEELQNGFPNSTSSICPFKNGECPVPGPTPVKDDSSLCTSVSVAPTRISISSSYATFQRPASVDYCSPHCSVDSPHLSQTSHLAQANQSGLAKPNYSYTHLIFMAIESTPQKCMTVNQIYNWCESNFPFYKHAGAGWKNSLRHNLSINKSFKRLPRDSRHEDYAPLKCRNLSLLNSKAHDFEELDDDEGPGRGAFWTVEPRERPTLLDAIKRNPWNFTNMAALVSAQSDPNGSSSVSLSDFSNHQLFGVRHFGLTQSAPGHLLRAEGLGEARMNDMYFDQMGNLIASNVGSSIRLLSSSGGQLVAACESRFLPNGTVESSLANTELDDYHSPAGSSLSNSQNGFSSTTKASSRAGLPTEWPEEEEERYLRTLSLLAESEDPSSQGSMSGRDPQYQPSESKQNNLDGALSAEDTKLATKQRRKSRLQPTRFVEDTFPYSADHGVLGTCNECKENAASGCEACHARRLRLLSDPLEDDASFRERAMTDVANTLDSDQEHGPAGGPAARKPSRQTAVPGINSGITGSGNGAEKVTRKNEQLSEDESREVYVTPAPYVDHEYSHCQAQLRTPEDNRMVNRFNENYCAEMVRRLSRSRTCSRRATTGKLRGRNVLESFKEEDEADCEDTYSIHEYSDESDTSIVRRRHVTKDPRSTELFRFSSVSRKRGRYRRRRGASRLSESVRGTVRRDYGKQRFPRSGVRGRRRFVQAYSPPGYNTGHRTRRSKRVIRAPRRPYDDFEESQSNDGYDLIDSNNASVEVRGTGLANGFADGRSTNLHNGAGDIKYGDTVCVVRSARRGRRGRKRGPIRLSHSYGRSGSEQDFYSGSNSSNSEDDEEVRYLKYASQRQQNGHDMELDESSSQSSHSSRSQSYDRSHKSNGDVHLPSHPLIPKAHAVARYHPYSVGTVWGQSRMTLARKLPGHTWSNGAFDATDAEEDFLEESDCGLNNEADDEVVEETECANSSERTTVEAAQLLLGISQMQSFRRQSGYLSLDSSGTSTNASEDISTSHQNDPSPIFLVPDESEPDLSRSATGLSSSSPKPSSS</sequence>